<dbReference type="EMBL" id="JAWZSR010000001">
    <property type="protein sequence ID" value="MDX8044458.1"/>
    <property type="molecule type" value="Genomic_DNA"/>
</dbReference>
<protein>
    <submittedName>
        <fullName evidence="1">CPBP family intramembrane glutamic endopeptidase</fullName>
        <ecNumber evidence="1">3.4.-.-</ecNumber>
    </submittedName>
</protein>
<dbReference type="Proteomes" id="UP001277972">
    <property type="component" value="Unassembled WGS sequence"/>
</dbReference>
<keyword evidence="1" id="KW-0378">Hydrolase</keyword>
<reference evidence="1" key="1">
    <citation type="submission" date="2023-11" db="EMBL/GenBank/DDBJ databases">
        <title>Gracilibacillus pellucida a moderately halophilic bacterium isolated from saline soil in Xinjiang province.</title>
        <authorList>
            <person name="Zhang Z."/>
            <person name="Tan F."/>
            <person name="Wang Y."/>
            <person name="Xia M."/>
        </authorList>
    </citation>
    <scope>NUCLEOTIDE SEQUENCE</scope>
    <source>
        <strain evidence="1">S3-1-1</strain>
    </source>
</reference>
<name>A0ACC6M0J2_9BACI</name>
<organism evidence="1 2">
    <name type="scientific">Gracilibacillus pellucidus</name>
    <dbReference type="NCBI Taxonomy" id="3095368"/>
    <lineage>
        <taxon>Bacteria</taxon>
        <taxon>Bacillati</taxon>
        <taxon>Bacillota</taxon>
        <taxon>Bacilli</taxon>
        <taxon>Bacillales</taxon>
        <taxon>Bacillaceae</taxon>
        <taxon>Gracilibacillus</taxon>
    </lineage>
</organism>
<sequence length="262" mass="29353">MVQNKWKMKLTLLLTLLGAIGIIAIIPYEMTALMNDEVPQSLPNPVPASLVMTINSIIRIIFLFVLVLFGVRLQKRTSLRAPIFEALIYDRKELHISTKWIGISIAITFIGSLVTILLDLFVFTPFITISQADTTTMVWWEGLLASLYGGITEELMLRLFVMTLIVWILAKITQKQGSDIPRSFYVTGIILATILFGLGHLPATIQLFGELSPILLIRALVLNGMLGLWFGYLYWKKGLEYAIIAHMAADIFIHVLFASVLG</sequence>
<gene>
    <name evidence="1" type="ORF">SH601_00530</name>
</gene>
<proteinExistence type="predicted"/>
<comment type="caution">
    <text evidence="1">The sequence shown here is derived from an EMBL/GenBank/DDBJ whole genome shotgun (WGS) entry which is preliminary data.</text>
</comment>
<evidence type="ECO:0000313" key="1">
    <source>
        <dbReference type="EMBL" id="MDX8044458.1"/>
    </source>
</evidence>
<accession>A0ACC6M0J2</accession>
<evidence type="ECO:0000313" key="2">
    <source>
        <dbReference type="Proteomes" id="UP001277972"/>
    </source>
</evidence>
<dbReference type="EC" id="3.4.-.-" evidence="1"/>
<keyword evidence="2" id="KW-1185">Reference proteome</keyword>